<keyword evidence="2" id="KW-0413">Isomerase</keyword>
<dbReference type="OrthoDB" id="9788221at2"/>
<proteinExistence type="inferred from homology"/>
<dbReference type="Proteomes" id="UP000248688">
    <property type="component" value="Chromosome"/>
</dbReference>
<dbReference type="EMBL" id="CP030041">
    <property type="protein sequence ID" value="AWW32564.1"/>
    <property type="molecule type" value="Genomic_DNA"/>
</dbReference>
<protein>
    <submittedName>
        <fullName evidence="3">PhzF family phenazine biosynthesis protein</fullName>
    </submittedName>
</protein>
<keyword evidence="4" id="KW-1185">Reference proteome</keyword>
<dbReference type="GO" id="GO:0016853">
    <property type="term" value="F:isomerase activity"/>
    <property type="evidence" value="ECO:0007669"/>
    <property type="project" value="UniProtKB-KW"/>
</dbReference>
<evidence type="ECO:0000256" key="1">
    <source>
        <dbReference type="ARBA" id="ARBA00008270"/>
    </source>
</evidence>
<dbReference type="KEGG" id="est:DN752_21775"/>
<dbReference type="GO" id="GO:0005737">
    <property type="term" value="C:cytoplasm"/>
    <property type="evidence" value="ECO:0007669"/>
    <property type="project" value="TreeGrafter"/>
</dbReference>
<dbReference type="RefSeq" id="WP_112785937.1">
    <property type="nucleotide sequence ID" value="NZ_CP030041.1"/>
</dbReference>
<evidence type="ECO:0000313" key="4">
    <source>
        <dbReference type="Proteomes" id="UP000248688"/>
    </source>
</evidence>
<dbReference type="Pfam" id="PF02567">
    <property type="entry name" value="PhzC-PhzF"/>
    <property type="match status" value="1"/>
</dbReference>
<organism evidence="3 4">
    <name type="scientific">Echinicola strongylocentroti</name>
    <dbReference type="NCBI Taxonomy" id="1795355"/>
    <lineage>
        <taxon>Bacteria</taxon>
        <taxon>Pseudomonadati</taxon>
        <taxon>Bacteroidota</taxon>
        <taxon>Cytophagia</taxon>
        <taxon>Cytophagales</taxon>
        <taxon>Cyclobacteriaceae</taxon>
        <taxon>Echinicola</taxon>
    </lineage>
</organism>
<accession>A0A2Z4INY9</accession>
<dbReference type="PANTHER" id="PTHR13774">
    <property type="entry name" value="PHENAZINE BIOSYNTHESIS PROTEIN"/>
    <property type="match status" value="1"/>
</dbReference>
<dbReference type="Gene3D" id="3.10.310.10">
    <property type="entry name" value="Diaminopimelate Epimerase, Chain A, domain 1"/>
    <property type="match status" value="2"/>
</dbReference>
<evidence type="ECO:0000313" key="3">
    <source>
        <dbReference type="EMBL" id="AWW32564.1"/>
    </source>
</evidence>
<gene>
    <name evidence="3" type="ORF">DN752_21775</name>
</gene>
<dbReference type="PIRSF" id="PIRSF016184">
    <property type="entry name" value="PhzC_PhzF"/>
    <property type="match status" value="1"/>
</dbReference>
<evidence type="ECO:0000256" key="2">
    <source>
        <dbReference type="ARBA" id="ARBA00023235"/>
    </source>
</evidence>
<reference evidence="3 4" key="1">
    <citation type="submission" date="2018-06" db="EMBL/GenBank/DDBJ databases">
        <title>Echinicola strongylocentroti sp. nov., isolated from a sea urchin Strongylocentrotus intermedius.</title>
        <authorList>
            <person name="Bae S.S."/>
        </authorList>
    </citation>
    <scope>NUCLEOTIDE SEQUENCE [LARGE SCALE GENOMIC DNA]</scope>
    <source>
        <strain evidence="3 4">MEBiC08714</strain>
    </source>
</reference>
<dbReference type="NCBIfam" id="TIGR00654">
    <property type="entry name" value="PhzF_family"/>
    <property type="match status" value="1"/>
</dbReference>
<dbReference type="SUPFAM" id="SSF54506">
    <property type="entry name" value="Diaminopimelate epimerase-like"/>
    <property type="match status" value="1"/>
</dbReference>
<name>A0A2Z4INY9_9BACT</name>
<dbReference type="PANTHER" id="PTHR13774:SF17">
    <property type="entry name" value="PHENAZINE BIOSYNTHESIS-LIKE DOMAIN-CONTAINING PROTEIN"/>
    <property type="match status" value="1"/>
</dbReference>
<dbReference type="InterPro" id="IPR003719">
    <property type="entry name" value="Phenazine_PhzF-like"/>
</dbReference>
<sequence length="267" mass="29277">MEIDYQVISVFTDQNRAFKGNPSAVVVTEKLLSEGEMQEIAKRLHQPATTFLAKMADEGRYAIRWFAPDAAIGLCGHGTAAATAYLGTKKRQDSAFTFVYADGLIHGKLNADQTVSISTASIKVVEELPEIPEAIVEGLGIPLLSMYRTANKYIILVKSETDLRRMVPDFERLKDCAVFGYAITAQGEEVDFVSRTLVPHTVQKEDHATGSSHAMLVPFWAERLGKKHMLSLQFSERGGAFACALEEDGLVVLTGAFLMEESGKLSL</sequence>
<comment type="similarity">
    <text evidence="1">Belongs to the PhzF family.</text>
</comment>
<dbReference type="AlphaFoldDB" id="A0A2Z4INY9"/>